<evidence type="ECO:0000313" key="1">
    <source>
        <dbReference type="EMBL" id="QDO83906.1"/>
    </source>
</evidence>
<dbReference type="RefSeq" id="WP_144046272.1">
    <property type="nucleotide sequence ID" value="NZ_CP041614.1"/>
</dbReference>
<dbReference type="Proteomes" id="UP000315947">
    <property type="component" value="Chromosome"/>
</dbReference>
<reference evidence="1 2" key="1">
    <citation type="submission" date="2019-07" db="EMBL/GenBank/DDBJ databases">
        <title>Shewanella sp. YLB-06 whole genomic sequence.</title>
        <authorList>
            <person name="Yu L."/>
        </authorList>
    </citation>
    <scope>NUCLEOTIDE SEQUENCE [LARGE SCALE GENOMIC DNA]</scope>
    <source>
        <strain evidence="1 2">YLB-06</strain>
    </source>
</reference>
<sequence length="159" mass="18301">MKSKLLLSSLILLCACKPTPYVSKTSQSDINKYFEKQVIKPQGGEVEHIKYGKMAATQEPYATDYNECQNQSFLGKFFMFGELKISDPKKLYQYSMDSLMYQLAFSFPELGLSDITTNPIFEDKEFKRTLDEINLLTSKALICVENKGWIYLSQKKSEK</sequence>
<dbReference type="PROSITE" id="PS51257">
    <property type="entry name" value="PROKAR_LIPOPROTEIN"/>
    <property type="match status" value="1"/>
</dbReference>
<gene>
    <name evidence="1" type="ORF">FM037_12485</name>
</gene>
<accession>A0ABX5WXS3</accession>
<name>A0ABX5WXS3_9GAMM</name>
<organism evidence="1 2">
    <name type="scientific">Shewanella psychropiezotolerans</name>
    <dbReference type="NCBI Taxonomy" id="2593655"/>
    <lineage>
        <taxon>Bacteria</taxon>
        <taxon>Pseudomonadati</taxon>
        <taxon>Pseudomonadota</taxon>
        <taxon>Gammaproteobacteria</taxon>
        <taxon>Alteromonadales</taxon>
        <taxon>Shewanellaceae</taxon>
        <taxon>Shewanella</taxon>
    </lineage>
</organism>
<keyword evidence="2" id="KW-1185">Reference proteome</keyword>
<protein>
    <recommendedName>
        <fullName evidence="3">Lipoprotein</fullName>
    </recommendedName>
</protein>
<proteinExistence type="predicted"/>
<evidence type="ECO:0000313" key="2">
    <source>
        <dbReference type="Proteomes" id="UP000315947"/>
    </source>
</evidence>
<evidence type="ECO:0008006" key="3">
    <source>
        <dbReference type="Google" id="ProtNLM"/>
    </source>
</evidence>
<dbReference type="EMBL" id="CP041614">
    <property type="protein sequence ID" value="QDO83906.1"/>
    <property type="molecule type" value="Genomic_DNA"/>
</dbReference>